<name>A0A4V1CN12_9CELL</name>
<dbReference type="InterPro" id="IPR023393">
    <property type="entry name" value="START-like_dom_sf"/>
</dbReference>
<dbReference type="KEGG" id="celz:E5225_15970"/>
<sequence length="249" mass="27671">MTLETRETVTVDVAAPVEDVWAHLRDPRLVRRWFGWDYDGLDDEIRQIFVDGPREHVEEADGVTTRTLTWPHHEVLTVTSRADAPGRTQVALTRRGHDALAPYDGLYDEVDEGWIAFLQQLRFALERHPGEDRVALSVLGLDAGDRHDPLLFRAGLHGVRGLPVGAHVEVTRPDGSRVGGTVVYRTAHQVGIRLHPIESLLVLMLEPAGHHPPHGRVSAVLSTFGLDEATLAEARRRWAGWWGGAPTTS</sequence>
<keyword evidence="2" id="KW-1185">Reference proteome</keyword>
<dbReference type="AlphaFoldDB" id="A0A4V1CN12"/>
<proteinExistence type="predicted"/>
<dbReference type="SUPFAM" id="SSF55961">
    <property type="entry name" value="Bet v1-like"/>
    <property type="match status" value="1"/>
</dbReference>
<gene>
    <name evidence="1" type="ORF">E5225_15970</name>
</gene>
<organism evidence="1 2">
    <name type="scientific">Cellulomonas shaoxiangyii</name>
    <dbReference type="NCBI Taxonomy" id="2566013"/>
    <lineage>
        <taxon>Bacteria</taxon>
        <taxon>Bacillati</taxon>
        <taxon>Actinomycetota</taxon>
        <taxon>Actinomycetes</taxon>
        <taxon>Micrococcales</taxon>
        <taxon>Cellulomonadaceae</taxon>
        <taxon>Cellulomonas</taxon>
    </lineage>
</organism>
<dbReference type="RefSeq" id="WP_135972110.1">
    <property type="nucleotide sequence ID" value="NZ_CP039291.1"/>
</dbReference>
<dbReference type="OrthoDB" id="3334241at2"/>
<dbReference type="EMBL" id="CP039291">
    <property type="protein sequence ID" value="QCB94835.1"/>
    <property type="molecule type" value="Genomic_DNA"/>
</dbReference>
<evidence type="ECO:0000313" key="1">
    <source>
        <dbReference type="EMBL" id="QCB94835.1"/>
    </source>
</evidence>
<dbReference type="Proteomes" id="UP000296469">
    <property type="component" value="Chromosome"/>
</dbReference>
<dbReference type="CDD" id="cd07814">
    <property type="entry name" value="SRPBCC_CalC_Aha1-like"/>
    <property type="match status" value="1"/>
</dbReference>
<accession>A0A4V1CN12</accession>
<protein>
    <submittedName>
        <fullName evidence="1">SRPBCC domain-containing protein</fullName>
    </submittedName>
</protein>
<reference evidence="1 2" key="1">
    <citation type="submission" date="2019-04" db="EMBL/GenBank/DDBJ databases">
        <title>Isolation and identification of Cellulomonas shaoxiangyii sp. Nov. isolated from feces of the Tibetan antelopes (Pantholops hodgsonii) in the Qinghai-Tibet plateau of China.</title>
        <authorList>
            <person name="Tian Z."/>
        </authorList>
    </citation>
    <scope>NUCLEOTIDE SEQUENCE [LARGE SCALE GENOMIC DNA]</scope>
    <source>
        <strain evidence="1 2">Z28</strain>
    </source>
</reference>
<evidence type="ECO:0000313" key="2">
    <source>
        <dbReference type="Proteomes" id="UP000296469"/>
    </source>
</evidence>
<dbReference type="Gene3D" id="3.30.530.20">
    <property type="match status" value="1"/>
</dbReference>